<evidence type="ECO:0000256" key="3">
    <source>
        <dbReference type="ARBA" id="ARBA00022490"/>
    </source>
</evidence>
<gene>
    <name evidence="9" type="ordered locus">Xaut_1811</name>
</gene>
<dbReference type="GO" id="GO:0005524">
    <property type="term" value="F:ATP binding"/>
    <property type="evidence" value="ECO:0007669"/>
    <property type="project" value="UniProtKB-KW"/>
</dbReference>
<feature type="domain" description="PhoH-like protein" evidence="8">
    <location>
        <begin position="157"/>
        <end position="360"/>
    </location>
</feature>
<sequence length="379" mass="41545">MRRSGSDRDRPLERSSERPSERPLPPSGPARAAVTAPWASLDDEGPAHVVLAFDDNRLATLLFGHYGRNLAVIERKLGVKADSRGNHVTLEGARDACEQARAVLEHLYEALRKGRDIGQGDVDGAIREVTSQGSLFDFDPAENRQSFDEIQLRRRPVRARTAAQDAYIRALKRHTLVFGSGPAGTGKTWLAVAYAVHLLERRMVDRIILSRPAVEAGERLGFLPGDMKDKVDPYLRPIYDALYDLMDRPFVERALQSGEIEIAPLAFMRGRTLSNAAVILDEAQNATSMQMKMFLTRLGENSHMIVTGDASQTDLPQGQISGLAEAVRLLEGIEGVGVCVFKAEDVVRHEMVGRIVAAYEKLDAAKLEAASARLGKAGA</sequence>
<keyword evidence="4" id="KW-0547">Nucleotide-binding</keyword>
<dbReference type="Pfam" id="PF02562">
    <property type="entry name" value="PhoH"/>
    <property type="match status" value="1"/>
</dbReference>
<dbReference type="SUPFAM" id="SSF52540">
    <property type="entry name" value="P-loop containing nucleoside triphosphate hydrolases"/>
    <property type="match status" value="1"/>
</dbReference>
<evidence type="ECO:0000313" key="9">
    <source>
        <dbReference type="EMBL" id="ABS67056.1"/>
    </source>
</evidence>
<dbReference type="InterPro" id="IPR027417">
    <property type="entry name" value="P-loop_NTPase"/>
</dbReference>
<protein>
    <recommendedName>
        <fullName evidence="6">PhoH-like protein</fullName>
    </recommendedName>
</protein>
<dbReference type="InterPro" id="IPR003714">
    <property type="entry name" value="PhoH"/>
</dbReference>
<dbReference type="PhylomeDB" id="A7IGB3"/>
<comment type="similarity">
    <text evidence="2">Belongs to the PhoH family.</text>
</comment>
<dbReference type="AlphaFoldDB" id="A7IGB3"/>
<dbReference type="GO" id="GO:0005829">
    <property type="term" value="C:cytosol"/>
    <property type="evidence" value="ECO:0007669"/>
    <property type="project" value="TreeGrafter"/>
</dbReference>
<keyword evidence="3" id="KW-0963">Cytoplasm</keyword>
<evidence type="ECO:0000256" key="6">
    <source>
        <dbReference type="ARBA" id="ARBA00039970"/>
    </source>
</evidence>
<dbReference type="EMBL" id="CP000781">
    <property type="protein sequence ID" value="ABS67056.1"/>
    <property type="molecule type" value="Genomic_DNA"/>
</dbReference>
<dbReference type="KEGG" id="xau:Xaut_1811"/>
<keyword evidence="10" id="KW-1185">Reference proteome</keyword>
<dbReference type="InterPro" id="IPR051451">
    <property type="entry name" value="PhoH2-like"/>
</dbReference>
<proteinExistence type="inferred from homology"/>
<name>A7IGB3_XANP2</name>
<dbReference type="Gene3D" id="3.40.50.300">
    <property type="entry name" value="P-loop containing nucleotide triphosphate hydrolases"/>
    <property type="match status" value="1"/>
</dbReference>
<comment type="subcellular location">
    <subcellularLocation>
        <location evidence="1">Cytoplasm</location>
    </subcellularLocation>
</comment>
<evidence type="ECO:0000256" key="4">
    <source>
        <dbReference type="ARBA" id="ARBA00022741"/>
    </source>
</evidence>
<evidence type="ECO:0000256" key="2">
    <source>
        <dbReference type="ARBA" id="ARBA00010393"/>
    </source>
</evidence>
<reference evidence="9 10" key="1">
    <citation type="submission" date="2007-07" db="EMBL/GenBank/DDBJ databases">
        <title>Complete sequence of chromosome of Xanthobacter autotrophicus Py2.</title>
        <authorList>
            <consortium name="US DOE Joint Genome Institute"/>
            <person name="Copeland A."/>
            <person name="Lucas S."/>
            <person name="Lapidus A."/>
            <person name="Barry K."/>
            <person name="Glavina del Rio T."/>
            <person name="Hammon N."/>
            <person name="Israni S."/>
            <person name="Dalin E."/>
            <person name="Tice H."/>
            <person name="Pitluck S."/>
            <person name="Sims D."/>
            <person name="Brettin T."/>
            <person name="Bruce D."/>
            <person name="Detter J.C."/>
            <person name="Han C."/>
            <person name="Tapia R."/>
            <person name="Brainard J."/>
            <person name="Schmutz J."/>
            <person name="Larimer F."/>
            <person name="Land M."/>
            <person name="Hauser L."/>
            <person name="Kyrpides N."/>
            <person name="Kim E."/>
            <person name="Ensigns S.A."/>
            <person name="Richardson P."/>
        </authorList>
    </citation>
    <scope>NUCLEOTIDE SEQUENCE [LARGE SCALE GENOMIC DNA]</scope>
    <source>
        <strain evidence="10">ATCC BAA-1158 / Py2</strain>
    </source>
</reference>
<evidence type="ECO:0000256" key="5">
    <source>
        <dbReference type="ARBA" id="ARBA00022840"/>
    </source>
</evidence>
<dbReference type="PANTHER" id="PTHR30473">
    <property type="entry name" value="PROTEIN PHOH"/>
    <property type="match status" value="1"/>
</dbReference>
<dbReference type="eggNOG" id="COG1702">
    <property type="taxonomic scope" value="Bacteria"/>
</dbReference>
<evidence type="ECO:0000313" key="10">
    <source>
        <dbReference type="Proteomes" id="UP000002417"/>
    </source>
</evidence>
<evidence type="ECO:0000259" key="8">
    <source>
        <dbReference type="Pfam" id="PF02562"/>
    </source>
</evidence>
<dbReference type="FunFam" id="3.40.50.300:FF:000013">
    <property type="entry name" value="PhoH family ATPase"/>
    <property type="match status" value="1"/>
</dbReference>
<accession>A7IGB3</accession>
<dbReference type="STRING" id="78245.Xaut_1811"/>
<organism evidence="9 10">
    <name type="scientific">Xanthobacter autotrophicus (strain ATCC BAA-1158 / Py2)</name>
    <dbReference type="NCBI Taxonomy" id="78245"/>
    <lineage>
        <taxon>Bacteria</taxon>
        <taxon>Pseudomonadati</taxon>
        <taxon>Pseudomonadota</taxon>
        <taxon>Alphaproteobacteria</taxon>
        <taxon>Hyphomicrobiales</taxon>
        <taxon>Xanthobacteraceae</taxon>
        <taxon>Xanthobacter</taxon>
    </lineage>
</organism>
<keyword evidence="5" id="KW-0067">ATP-binding</keyword>
<evidence type="ECO:0000256" key="1">
    <source>
        <dbReference type="ARBA" id="ARBA00004496"/>
    </source>
</evidence>
<evidence type="ECO:0000256" key="7">
    <source>
        <dbReference type="SAM" id="MobiDB-lite"/>
    </source>
</evidence>
<dbReference type="HOGENOM" id="CLU_051654_0_0_5"/>
<feature type="compositionally biased region" description="Basic and acidic residues" evidence="7">
    <location>
        <begin position="1"/>
        <end position="21"/>
    </location>
</feature>
<dbReference type="Proteomes" id="UP000002417">
    <property type="component" value="Chromosome"/>
</dbReference>
<dbReference type="PANTHER" id="PTHR30473:SF1">
    <property type="entry name" value="PHOH-LIKE PROTEIN"/>
    <property type="match status" value="1"/>
</dbReference>
<feature type="region of interest" description="Disordered" evidence="7">
    <location>
        <begin position="1"/>
        <end position="35"/>
    </location>
</feature>